<dbReference type="AlphaFoldDB" id="A0A100JTR0"/>
<evidence type="ECO:0000259" key="3">
    <source>
        <dbReference type="SMART" id="SM00822"/>
    </source>
</evidence>
<dbReference type="PANTHER" id="PTHR43669:SF3">
    <property type="entry name" value="ALCOHOL DEHYDROGENASE, PUTATIVE (AFU_ORTHOLOGUE AFUA_3G03445)-RELATED"/>
    <property type="match status" value="1"/>
</dbReference>
<organism evidence="4 5">
    <name type="scientific">Streptomyces scabiei</name>
    <dbReference type="NCBI Taxonomy" id="1930"/>
    <lineage>
        <taxon>Bacteria</taxon>
        <taxon>Bacillati</taxon>
        <taxon>Actinomycetota</taxon>
        <taxon>Actinomycetes</taxon>
        <taxon>Kitasatosporales</taxon>
        <taxon>Streptomycetaceae</taxon>
        <taxon>Streptomyces</taxon>
    </lineage>
</organism>
<dbReference type="PANTHER" id="PTHR43669">
    <property type="entry name" value="5-KETO-D-GLUCONATE 5-REDUCTASE"/>
    <property type="match status" value="1"/>
</dbReference>
<dbReference type="GO" id="GO:0004316">
    <property type="term" value="F:3-oxoacyl-[acyl-carrier-protein] reductase (NADPH) activity"/>
    <property type="evidence" value="ECO:0007669"/>
    <property type="project" value="UniProtKB-EC"/>
</dbReference>
<reference evidence="5" key="3">
    <citation type="submission" date="2016-02" db="EMBL/GenBank/DDBJ databases">
        <title>Draft genome of pathogenic Streptomyces sp. in Japan.</title>
        <authorList>
            <person name="Tomihama T."/>
            <person name="Ikenaga M."/>
            <person name="Sakai M."/>
            <person name="Okubo T."/>
            <person name="Ikeda S."/>
        </authorList>
    </citation>
    <scope>NUCLEOTIDE SEQUENCE [LARGE SCALE GENOMIC DNA]</scope>
    <source>
        <strain evidence="5">S58</strain>
    </source>
</reference>
<dbReference type="SMART" id="SM00822">
    <property type="entry name" value="PKS_KR"/>
    <property type="match status" value="1"/>
</dbReference>
<dbReference type="EC" id="1.1.1.100" evidence="4"/>
<keyword evidence="2 4" id="KW-0560">Oxidoreductase</keyword>
<evidence type="ECO:0000313" key="4">
    <source>
        <dbReference type="EMBL" id="GAQ65531.1"/>
    </source>
</evidence>
<name>A0A100JTR0_STRSC</name>
<dbReference type="InterPro" id="IPR057326">
    <property type="entry name" value="KR_dom"/>
</dbReference>
<gene>
    <name evidence="4" type="primary">rhlG</name>
    <name evidence="4" type="ORF">SsS58_05940</name>
</gene>
<dbReference type="EMBL" id="BCMM01000031">
    <property type="protein sequence ID" value="GAQ65531.1"/>
    <property type="molecule type" value="Genomic_DNA"/>
</dbReference>
<dbReference type="Gene3D" id="3.40.50.720">
    <property type="entry name" value="NAD(P)-binding Rossmann-like Domain"/>
    <property type="match status" value="1"/>
</dbReference>
<proteinExistence type="inferred from homology"/>
<dbReference type="PRINTS" id="PR00081">
    <property type="entry name" value="GDHRDH"/>
</dbReference>
<reference evidence="4 5" key="2">
    <citation type="journal article" date="2016" name="Genome Announc.">
        <title>Draft Genome Sequences of Streptomyces scabiei S58, Streptomyces turgidiscabies T45, and Streptomyces acidiscabies a10, the Pathogens of Potato Common Scab, Isolated in Japan.</title>
        <authorList>
            <person name="Tomihama T."/>
            <person name="Nishi Y."/>
            <person name="Sakai M."/>
            <person name="Ikenaga M."/>
            <person name="Okubo T."/>
            <person name="Ikeda S."/>
        </authorList>
    </citation>
    <scope>NUCLEOTIDE SEQUENCE [LARGE SCALE GENOMIC DNA]</scope>
    <source>
        <strain evidence="4 5">S58</strain>
    </source>
</reference>
<dbReference type="SUPFAM" id="SSF51735">
    <property type="entry name" value="NAD(P)-binding Rossmann-fold domains"/>
    <property type="match status" value="1"/>
</dbReference>
<dbReference type="Proteomes" id="UP000067448">
    <property type="component" value="Unassembled WGS sequence"/>
</dbReference>
<dbReference type="OrthoDB" id="9803333at2"/>
<evidence type="ECO:0000256" key="2">
    <source>
        <dbReference type="ARBA" id="ARBA00023002"/>
    </source>
</evidence>
<evidence type="ECO:0000313" key="5">
    <source>
        <dbReference type="Proteomes" id="UP000067448"/>
    </source>
</evidence>
<evidence type="ECO:0000256" key="1">
    <source>
        <dbReference type="ARBA" id="ARBA00006484"/>
    </source>
</evidence>
<feature type="domain" description="Ketoreductase" evidence="3">
    <location>
        <begin position="24"/>
        <end position="200"/>
    </location>
</feature>
<sequence>MNHTTDAGTHGRTVEDRRRRFLGKTCLVTGGSRGLGLAAAQAFAREGARVVVIARDPGQLRIASGLIGEGTIAVAADLSSPAGIKSAVTEVAAQVDHVDAAFLNAGQAGIKRLDDMDEATWDMVFDTNVKGSFFLMQGLRPLLAPGGAVVLCGSAAGRRAGAGTAAYGTSKAALEHLTRILAAEVVGEGIRVNIVIPGGMNTDIAARTTGLPPGGADAFRERVRLSTPMLREGEPDEVADAVLFLASSEASYITGAALPVDGGATGFTRPPE</sequence>
<reference evidence="5" key="1">
    <citation type="submission" date="2015-11" db="EMBL/GenBank/DDBJ databases">
        <authorList>
            <consortium name="Cross-ministerial Strategic Innovation Promotion Program (SIP) consortium"/>
            <person name="Tomihama T."/>
            <person name="Ikenaga M."/>
            <person name="Sakai M."/>
            <person name="Okubo T."/>
            <person name="Ikeda S."/>
        </authorList>
    </citation>
    <scope>NUCLEOTIDE SEQUENCE [LARGE SCALE GENOMIC DNA]</scope>
    <source>
        <strain evidence="5">S58</strain>
    </source>
</reference>
<comment type="similarity">
    <text evidence="1">Belongs to the short-chain dehydrogenases/reductases (SDR) family.</text>
</comment>
<comment type="caution">
    <text evidence="4">The sequence shown here is derived from an EMBL/GenBank/DDBJ whole genome shotgun (WGS) entry which is preliminary data.</text>
</comment>
<dbReference type="CDD" id="cd05233">
    <property type="entry name" value="SDR_c"/>
    <property type="match status" value="1"/>
</dbReference>
<dbReference type="PROSITE" id="PS00061">
    <property type="entry name" value="ADH_SHORT"/>
    <property type="match status" value="1"/>
</dbReference>
<dbReference type="InterPro" id="IPR036291">
    <property type="entry name" value="NAD(P)-bd_dom_sf"/>
</dbReference>
<dbReference type="InterPro" id="IPR020904">
    <property type="entry name" value="Sc_DH/Rdtase_CS"/>
</dbReference>
<accession>A0A100JTR0</accession>
<protein>
    <submittedName>
        <fullName evidence="4">Rhamnolipids biosynthesis</fullName>
        <ecNumber evidence="4">1.1.1.100</ecNumber>
    </submittedName>
</protein>
<dbReference type="InterPro" id="IPR002347">
    <property type="entry name" value="SDR_fam"/>
</dbReference>
<dbReference type="Pfam" id="PF13561">
    <property type="entry name" value="adh_short_C2"/>
    <property type="match status" value="1"/>
</dbReference>
<dbReference type="RefSeq" id="WP_059082883.1">
    <property type="nucleotide sequence ID" value="NZ_BCMM01000031.1"/>
</dbReference>
<dbReference type="FunFam" id="3.40.50.720:FF:000084">
    <property type="entry name" value="Short-chain dehydrogenase reductase"/>
    <property type="match status" value="1"/>
</dbReference>